<comment type="caution">
    <text evidence="10">The sequence shown here is derived from an EMBL/GenBank/DDBJ whole genome shotgun (WGS) entry which is preliminary data.</text>
</comment>
<dbReference type="RefSeq" id="WP_125012546.1">
    <property type="nucleotide sequence ID" value="NZ_RQVR01000007.1"/>
</dbReference>
<dbReference type="PROSITE" id="PS00943">
    <property type="entry name" value="UBIA"/>
    <property type="match status" value="1"/>
</dbReference>
<dbReference type="UniPathway" id="UPA00834">
    <property type="reaction ID" value="UER00712"/>
</dbReference>
<keyword evidence="6 9" id="KW-0350">Heme biosynthesis</keyword>
<evidence type="ECO:0000256" key="3">
    <source>
        <dbReference type="ARBA" id="ARBA00022679"/>
    </source>
</evidence>
<keyword evidence="4 9" id="KW-0812">Transmembrane</keyword>
<keyword evidence="5 9" id="KW-1133">Transmembrane helix</keyword>
<feature type="transmembrane region" description="Helical" evidence="9">
    <location>
        <begin position="221"/>
        <end position="242"/>
    </location>
</feature>
<dbReference type="InterPro" id="IPR000537">
    <property type="entry name" value="UbiA_prenyltransferase"/>
</dbReference>
<comment type="subcellular location">
    <subcellularLocation>
        <location evidence="9">Cell membrane</location>
        <topology evidence="9">Multi-pass membrane protein</topology>
    </subcellularLocation>
    <subcellularLocation>
        <location evidence="1">Membrane</location>
        <topology evidence="1">Multi-pass membrane protein</topology>
    </subcellularLocation>
</comment>
<evidence type="ECO:0000256" key="1">
    <source>
        <dbReference type="ARBA" id="ARBA00004141"/>
    </source>
</evidence>
<dbReference type="EC" id="2.5.1.141" evidence="9"/>
<evidence type="ECO:0000256" key="9">
    <source>
        <dbReference type="HAMAP-Rule" id="MF_00154"/>
    </source>
</evidence>
<protein>
    <recommendedName>
        <fullName evidence="9">Protoheme IX farnesyltransferase</fullName>
        <ecNumber evidence="9">2.5.1.141</ecNumber>
    </recommendedName>
    <alternativeName>
        <fullName evidence="9">Heme B farnesyltransferase</fullName>
    </alternativeName>
    <alternativeName>
        <fullName evidence="9">Heme O synthase</fullName>
    </alternativeName>
</protein>
<evidence type="ECO:0000256" key="7">
    <source>
        <dbReference type="ARBA" id="ARBA00023136"/>
    </source>
</evidence>
<feature type="transmembrane region" description="Helical" evidence="9">
    <location>
        <begin position="248"/>
        <end position="266"/>
    </location>
</feature>
<feature type="transmembrane region" description="Helical" evidence="9">
    <location>
        <begin position="125"/>
        <end position="143"/>
    </location>
</feature>
<accession>A0A3P3WBN5</accession>
<keyword evidence="7 9" id="KW-0472">Membrane</keyword>
<feature type="transmembrane region" description="Helical" evidence="9">
    <location>
        <begin position="150"/>
        <end position="169"/>
    </location>
</feature>
<keyword evidence="11" id="KW-1185">Reference proteome</keyword>
<comment type="pathway">
    <text evidence="9">Porphyrin-containing compound metabolism; heme O biosynthesis; heme O from protoheme: step 1/1.</text>
</comment>
<dbReference type="GO" id="GO:0008495">
    <property type="term" value="F:protoheme IX farnesyltransferase activity"/>
    <property type="evidence" value="ECO:0007669"/>
    <property type="project" value="UniProtKB-UniRule"/>
</dbReference>
<dbReference type="InterPro" id="IPR006369">
    <property type="entry name" value="Protohaem_IX_farnesylTrfase"/>
</dbReference>
<feature type="transmembrane region" description="Helical" evidence="9">
    <location>
        <begin position="27"/>
        <end position="45"/>
    </location>
</feature>
<dbReference type="Gene3D" id="1.10.357.140">
    <property type="entry name" value="UbiA prenyltransferase"/>
    <property type="match status" value="1"/>
</dbReference>
<dbReference type="GO" id="GO:0006784">
    <property type="term" value="P:heme A biosynthetic process"/>
    <property type="evidence" value="ECO:0007669"/>
    <property type="project" value="TreeGrafter"/>
</dbReference>
<dbReference type="HAMAP" id="MF_00154">
    <property type="entry name" value="CyoE_CtaB"/>
    <property type="match status" value="1"/>
</dbReference>
<evidence type="ECO:0000313" key="11">
    <source>
        <dbReference type="Proteomes" id="UP000271937"/>
    </source>
</evidence>
<dbReference type="EMBL" id="RQVR01000007">
    <property type="protein sequence ID" value="RRJ91798.1"/>
    <property type="molecule type" value="Genomic_DNA"/>
</dbReference>
<dbReference type="PANTHER" id="PTHR43448:SF2">
    <property type="entry name" value="PROTOHEME IX FARNESYLTRANSFERASE, MITOCHONDRIAL"/>
    <property type="match status" value="1"/>
</dbReference>
<feature type="transmembrane region" description="Helical" evidence="9">
    <location>
        <begin position="51"/>
        <end position="77"/>
    </location>
</feature>
<evidence type="ECO:0000256" key="8">
    <source>
        <dbReference type="ARBA" id="ARBA00047690"/>
    </source>
</evidence>
<dbReference type="AlphaFoldDB" id="A0A3P3WBN5"/>
<dbReference type="NCBIfam" id="TIGR01473">
    <property type="entry name" value="cyoE_ctaB"/>
    <property type="match status" value="1"/>
</dbReference>
<evidence type="ECO:0000313" key="10">
    <source>
        <dbReference type="EMBL" id="RRJ91798.1"/>
    </source>
</evidence>
<evidence type="ECO:0000256" key="4">
    <source>
        <dbReference type="ARBA" id="ARBA00022692"/>
    </source>
</evidence>
<dbReference type="InterPro" id="IPR044878">
    <property type="entry name" value="UbiA_sf"/>
</dbReference>
<dbReference type="GO" id="GO:0005886">
    <property type="term" value="C:plasma membrane"/>
    <property type="evidence" value="ECO:0007669"/>
    <property type="project" value="UniProtKB-SubCell"/>
</dbReference>
<feature type="transmembrane region" description="Helical" evidence="9">
    <location>
        <begin position="181"/>
        <end position="200"/>
    </location>
</feature>
<dbReference type="Proteomes" id="UP000271937">
    <property type="component" value="Unassembled WGS sequence"/>
</dbReference>
<feature type="transmembrane region" description="Helical" evidence="9">
    <location>
        <begin position="98"/>
        <end position="119"/>
    </location>
</feature>
<feature type="transmembrane region" description="Helical" evidence="9">
    <location>
        <begin position="278"/>
        <end position="299"/>
    </location>
</feature>
<reference evidence="10 11" key="1">
    <citation type="submission" date="2018-11" db="EMBL/GenBank/DDBJ databases">
        <title>Flavobacterium sp. nov., YIM 102600 draft genome.</title>
        <authorList>
            <person name="Li G."/>
            <person name="Jiang Y."/>
        </authorList>
    </citation>
    <scope>NUCLEOTIDE SEQUENCE [LARGE SCALE GENOMIC DNA]</scope>
    <source>
        <strain evidence="10 11">YIM 102600</strain>
    </source>
</reference>
<evidence type="ECO:0000256" key="6">
    <source>
        <dbReference type="ARBA" id="ARBA00023133"/>
    </source>
</evidence>
<comment type="miscellaneous">
    <text evidence="9">Carbon 2 of the heme B porphyrin ring is defined according to the Fischer nomenclature.</text>
</comment>
<name>A0A3P3WBN5_9FLAO</name>
<dbReference type="OrthoDB" id="9814417at2"/>
<gene>
    <name evidence="10" type="primary">cyoE</name>
    <name evidence="9" type="synonym">ctaB</name>
    <name evidence="10" type="ORF">EG849_07945</name>
</gene>
<evidence type="ECO:0000256" key="5">
    <source>
        <dbReference type="ARBA" id="ARBA00022989"/>
    </source>
</evidence>
<organism evidence="10 11">
    <name type="scientific">Flavobacterium macacae</name>
    <dbReference type="NCBI Taxonomy" id="2488993"/>
    <lineage>
        <taxon>Bacteria</taxon>
        <taxon>Pseudomonadati</taxon>
        <taxon>Bacteroidota</taxon>
        <taxon>Flavobacteriia</taxon>
        <taxon>Flavobacteriales</taxon>
        <taxon>Flavobacteriaceae</taxon>
        <taxon>Flavobacterium</taxon>
    </lineage>
</organism>
<dbReference type="GO" id="GO:0048034">
    <property type="term" value="P:heme O biosynthetic process"/>
    <property type="evidence" value="ECO:0007669"/>
    <property type="project" value="UniProtKB-UniRule"/>
</dbReference>
<dbReference type="InterPro" id="IPR030470">
    <property type="entry name" value="UbiA_prenylTrfase_CS"/>
</dbReference>
<keyword evidence="2 9" id="KW-1003">Cell membrane</keyword>
<comment type="catalytic activity">
    <reaction evidence="8 9">
        <text>heme b + (2E,6E)-farnesyl diphosphate + H2O = Fe(II)-heme o + diphosphate</text>
        <dbReference type="Rhea" id="RHEA:28070"/>
        <dbReference type="ChEBI" id="CHEBI:15377"/>
        <dbReference type="ChEBI" id="CHEBI:33019"/>
        <dbReference type="ChEBI" id="CHEBI:60344"/>
        <dbReference type="ChEBI" id="CHEBI:60530"/>
        <dbReference type="ChEBI" id="CHEBI:175763"/>
        <dbReference type="EC" id="2.5.1.141"/>
    </reaction>
</comment>
<dbReference type="CDD" id="cd13957">
    <property type="entry name" value="PT_UbiA_Cox10"/>
    <property type="match status" value="1"/>
</dbReference>
<dbReference type="Pfam" id="PF01040">
    <property type="entry name" value="UbiA"/>
    <property type="match status" value="1"/>
</dbReference>
<proteinExistence type="inferred from homology"/>
<comment type="similarity">
    <text evidence="9">Belongs to the UbiA prenyltransferase family. Protoheme IX farnesyltransferase subfamily.</text>
</comment>
<comment type="function">
    <text evidence="9">Converts heme B (protoheme IX) to heme O by substitution of the vinyl group on carbon 2 of heme B porphyrin ring with a hydroxyethyl farnesyl side group.</text>
</comment>
<sequence>MRTALNTTTNNFSLKSLYIDFTEITKARLAVSVVFSSIAGYLLGFDAEHPFQWSVLIMLCIGGYCMVGASNAFNQIIEKDLDVLMDRTKNRPVPSGRMSVNTAFIVAGALTIIGLAILYSINPKTAMFGAISIFLYTSIYTPLKTKTPLSVFVGAFPGAIPFMLGWVAATDNFGIEAGTLFMIQFFWQFPHFWAIGWFLYEDYEKAGFFMLPTGKKDKSTATQILLYTIWLIVASLLPSLGFTGKLFITPYAAVAVFLLGIWMLYYGMKLYKSRDAKAARTLMLVSVSYITLLQIIYIADKFLR</sequence>
<dbReference type="PANTHER" id="PTHR43448">
    <property type="entry name" value="PROTOHEME IX FARNESYLTRANSFERASE, MITOCHONDRIAL"/>
    <property type="match status" value="1"/>
</dbReference>
<evidence type="ECO:0000256" key="2">
    <source>
        <dbReference type="ARBA" id="ARBA00022475"/>
    </source>
</evidence>
<keyword evidence="3 9" id="KW-0808">Transferase</keyword>